<protein>
    <submittedName>
        <fullName evidence="9">MFS transporter</fullName>
    </submittedName>
</protein>
<evidence type="ECO:0000256" key="1">
    <source>
        <dbReference type="ARBA" id="ARBA00004651"/>
    </source>
</evidence>
<dbReference type="RefSeq" id="WP_212526421.1">
    <property type="nucleotide sequence ID" value="NZ_JAGSOG010000003.1"/>
</dbReference>
<evidence type="ECO:0000259" key="8">
    <source>
        <dbReference type="PROSITE" id="PS50850"/>
    </source>
</evidence>
<dbReference type="PANTHER" id="PTHR42718:SF49">
    <property type="entry name" value="EXPORT PROTEIN"/>
    <property type="match status" value="1"/>
</dbReference>
<proteinExistence type="predicted"/>
<dbReference type="GO" id="GO:0005886">
    <property type="term" value="C:plasma membrane"/>
    <property type="evidence" value="ECO:0007669"/>
    <property type="project" value="UniProtKB-SubCell"/>
</dbReference>
<keyword evidence="3" id="KW-1003">Cell membrane</keyword>
<reference evidence="9" key="1">
    <citation type="submission" date="2021-04" db="EMBL/GenBank/DDBJ databases">
        <title>Genome based classification of Actinospica acidithermotolerans sp. nov., an actinobacterium isolated from an Indonesian hot spring.</title>
        <authorList>
            <person name="Kusuma A.B."/>
            <person name="Putra K.E."/>
            <person name="Nafisah S."/>
            <person name="Loh J."/>
            <person name="Nouioui I."/>
            <person name="Goodfellow M."/>
        </authorList>
    </citation>
    <scope>NUCLEOTIDE SEQUENCE</scope>
    <source>
        <strain evidence="9">CSCA 57</strain>
    </source>
</reference>
<evidence type="ECO:0000256" key="2">
    <source>
        <dbReference type="ARBA" id="ARBA00022448"/>
    </source>
</evidence>
<feature type="transmembrane region" description="Helical" evidence="7">
    <location>
        <begin position="397"/>
        <end position="418"/>
    </location>
</feature>
<dbReference type="PRINTS" id="PR01036">
    <property type="entry name" value="TCRTETB"/>
</dbReference>
<feature type="transmembrane region" description="Helical" evidence="7">
    <location>
        <begin position="41"/>
        <end position="60"/>
    </location>
</feature>
<feature type="transmembrane region" description="Helical" evidence="7">
    <location>
        <begin position="72"/>
        <end position="91"/>
    </location>
</feature>
<evidence type="ECO:0000256" key="6">
    <source>
        <dbReference type="ARBA" id="ARBA00023136"/>
    </source>
</evidence>
<accession>A0A941EK93</accession>
<name>A0A941EK93_9ACTN</name>
<feature type="transmembrane region" description="Helical" evidence="7">
    <location>
        <begin position="261"/>
        <end position="283"/>
    </location>
</feature>
<dbReference type="Proteomes" id="UP000675781">
    <property type="component" value="Unassembled WGS sequence"/>
</dbReference>
<dbReference type="CDD" id="cd17321">
    <property type="entry name" value="MFS_MMR_MDR_like"/>
    <property type="match status" value="1"/>
</dbReference>
<dbReference type="GO" id="GO:0022857">
    <property type="term" value="F:transmembrane transporter activity"/>
    <property type="evidence" value="ECO:0007669"/>
    <property type="project" value="InterPro"/>
</dbReference>
<dbReference type="InterPro" id="IPR011701">
    <property type="entry name" value="MFS"/>
</dbReference>
<feature type="transmembrane region" description="Helical" evidence="7">
    <location>
        <begin position="469"/>
        <end position="488"/>
    </location>
</feature>
<feature type="transmembrane region" description="Helical" evidence="7">
    <location>
        <begin position="193"/>
        <end position="211"/>
    </location>
</feature>
<feature type="transmembrane region" description="Helical" evidence="7">
    <location>
        <begin position="97"/>
        <end position="117"/>
    </location>
</feature>
<feature type="transmembrane region" description="Helical" evidence="7">
    <location>
        <begin position="326"/>
        <end position="346"/>
    </location>
</feature>
<evidence type="ECO:0000256" key="7">
    <source>
        <dbReference type="SAM" id="Phobius"/>
    </source>
</evidence>
<feature type="transmembrane region" description="Helical" evidence="7">
    <location>
        <begin position="352"/>
        <end position="376"/>
    </location>
</feature>
<keyword evidence="4 7" id="KW-0812">Transmembrane</keyword>
<gene>
    <name evidence="9" type="ORF">KDL01_01370</name>
</gene>
<comment type="subcellular location">
    <subcellularLocation>
        <location evidence="1">Cell membrane</location>
        <topology evidence="1">Multi-pass membrane protein</topology>
    </subcellularLocation>
</comment>
<evidence type="ECO:0000256" key="5">
    <source>
        <dbReference type="ARBA" id="ARBA00022989"/>
    </source>
</evidence>
<feature type="transmembrane region" description="Helical" evidence="7">
    <location>
        <begin position="129"/>
        <end position="149"/>
    </location>
</feature>
<dbReference type="SUPFAM" id="SSF103473">
    <property type="entry name" value="MFS general substrate transporter"/>
    <property type="match status" value="1"/>
</dbReference>
<feature type="domain" description="Major facilitator superfamily (MFS) profile" evidence="8">
    <location>
        <begin position="6"/>
        <end position="492"/>
    </location>
</feature>
<dbReference type="EMBL" id="JAGSOG010000003">
    <property type="protein sequence ID" value="MBR7831888.1"/>
    <property type="molecule type" value="Genomic_DNA"/>
</dbReference>
<dbReference type="Gene3D" id="1.20.1250.20">
    <property type="entry name" value="MFS general substrate transporter like domains"/>
    <property type="match status" value="1"/>
</dbReference>
<comment type="caution">
    <text evidence="9">The sequence shown here is derived from an EMBL/GenBank/DDBJ whole genome shotgun (WGS) entry which is preliminary data.</text>
</comment>
<evidence type="ECO:0000313" key="9">
    <source>
        <dbReference type="EMBL" id="MBR7831888.1"/>
    </source>
</evidence>
<feature type="transmembrane region" description="Helical" evidence="7">
    <location>
        <begin position="295"/>
        <end position="314"/>
    </location>
</feature>
<dbReference type="PROSITE" id="PS50850">
    <property type="entry name" value="MFS"/>
    <property type="match status" value="1"/>
</dbReference>
<organism evidence="9 10">
    <name type="scientific">Actinospica durhamensis</name>
    <dbReference type="NCBI Taxonomy" id="1508375"/>
    <lineage>
        <taxon>Bacteria</taxon>
        <taxon>Bacillati</taxon>
        <taxon>Actinomycetota</taxon>
        <taxon>Actinomycetes</taxon>
        <taxon>Catenulisporales</taxon>
        <taxon>Actinospicaceae</taxon>
        <taxon>Actinospica</taxon>
    </lineage>
</organism>
<dbReference type="PANTHER" id="PTHR42718">
    <property type="entry name" value="MAJOR FACILITATOR SUPERFAMILY MULTIDRUG TRANSPORTER MFSC"/>
    <property type="match status" value="1"/>
</dbReference>
<dbReference type="Pfam" id="PF07690">
    <property type="entry name" value="MFS_1"/>
    <property type="match status" value="1"/>
</dbReference>
<keyword evidence="10" id="KW-1185">Reference proteome</keyword>
<dbReference type="Gene3D" id="1.20.1720.10">
    <property type="entry name" value="Multidrug resistance protein D"/>
    <property type="match status" value="1"/>
</dbReference>
<keyword evidence="5 7" id="KW-1133">Transmembrane helix</keyword>
<feature type="transmembrane region" description="Helical" evidence="7">
    <location>
        <begin position="161"/>
        <end position="181"/>
    </location>
</feature>
<dbReference type="InterPro" id="IPR036259">
    <property type="entry name" value="MFS_trans_sf"/>
</dbReference>
<dbReference type="NCBIfam" id="TIGR00711">
    <property type="entry name" value="efflux_EmrB"/>
    <property type="match status" value="1"/>
</dbReference>
<sequence length="510" mass="51934">MRKWLPLLTISLSTFMLLLDVTIVSVALPTMTSALNSSFSALQWTVDLYVLVLASLLMAIGSASDLWGRRRTFLVGLIVFAVSSLVCGLAPDTGVLIAARAVQGVGGSAMLATNGALIGSNYSGKDRGVAFGVWGAVMGAASAVGPILGGLLTEHISWRSIFLVNLPVAAIAIVLGMRTLNETRNPNRTRVDLPGTLTFTAGVTAVVYGLIEAGDKSWGDTATVTAFAAAAVCLIAFVLVERSRPNPMLDLSLFRRPSFSALMAGGLFLHVAAFGNLIYVSLWAQTVLGMDAVKAGLVLTPLAGLAFVTAWLAGKYLEHRVSPQHLIGVGLILVGAGAAANARIGADSSWTVLLPGFLVAGVGVGFSSPVLASAALGAAPPQRAGMATGAINTFRQLGFALAVPVFATVITGGTEHVLSDSGLFPDASAASTQLTAGQAGRLVAAAPSAGRAAVAHALHDAYATGLQRVFLISAVIGVLAGVGVLALVRNPAEAPVPASAPARAVAPSSE</sequence>
<evidence type="ECO:0000313" key="10">
    <source>
        <dbReference type="Proteomes" id="UP000675781"/>
    </source>
</evidence>
<keyword evidence="2" id="KW-0813">Transport</keyword>
<dbReference type="AlphaFoldDB" id="A0A941EK93"/>
<dbReference type="InterPro" id="IPR004638">
    <property type="entry name" value="EmrB-like"/>
</dbReference>
<evidence type="ECO:0000256" key="3">
    <source>
        <dbReference type="ARBA" id="ARBA00022475"/>
    </source>
</evidence>
<keyword evidence="6 7" id="KW-0472">Membrane</keyword>
<dbReference type="InterPro" id="IPR020846">
    <property type="entry name" value="MFS_dom"/>
</dbReference>
<evidence type="ECO:0000256" key="4">
    <source>
        <dbReference type="ARBA" id="ARBA00022692"/>
    </source>
</evidence>
<feature type="transmembrane region" description="Helical" evidence="7">
    <location>
        <begin position="223"/>
        <end position="240"/>
    </location>
</feature>